<dbReference type="HOGENOM" id="CLU_1068083_0_0_9"/>
<keyword evidence="2" id="KW-1185">Reference proteome</keyword>
<dbReference type="Proteomes" id="UP000003803">
    <property type="component" value="Unassembled WGS sequence"/>
</dbReference>
<comment type="caution">
    <text evidence="1">The sequence shown here is derived from an EMBL/GenBank/DDBJ whole genome shotgun (WGS) entry which is preliminary data.</text>
</comment>
<accession>B0P5J5</accession>
<reference evidence="1" key="1">
    <citation type="submission" date="2007-11" db="EMBL/GenBank/DDBJ databases">
        <authorList>
            <person name="Fulton L."/>
            <person name="Clifton S."/>
            <person name="Fulton B."/>
            <person name="Xu J."/>
            <person name="Minx P."/>
            <person name="Pepin K.H."/>
            <person name="Johnson M."/>
            <person name="Thiruvilangam P."/>
            <person name="Bhonagiri V."/>
            <person name="Nash W.E."/>
            <person name="Mardis E.R."/>
            <person name="Wilson R.K."/>
        </authorList>
    </citation>
    <scope>NUCLEOTIDE SEQUENCE [LARGE SCALE GENOMIC DNA]</scope>
    <source>
        <strain evidence="1">DSM 17241</strain>
    </source>
</reference>
<dbReference type="AlphaFoldDB" id="B0P5J5"/>
<dbReference type="EMBL" id="ABGD02000001">
    <property type="protein sequence ID" value="EDS13228.1"/>
    <property type="molecule type" value="Genomic_DNA"/>
</dbReference>
<evidence type="ECO:0000313" key="2">
    <source>
        <dbReference type="Proteomes" id="UP000003803"/>
    </source>
</evidence>
<evidence type="ECO:0000313" key="1">
    <source>
        <dbReference type="EMBL" id="EDS13228.1"/>
    </source>
</evidence>
<reference evidence="1" key="2">
    <citation type="submission" date="2013-09" db="EMBL/GenBank/DDBJ databases">
        <title>Draft genome sequence of Anaerotruncus colihominis(DSM 17241).</title>
        <authorList>
            <person name="Sudarsanam P."/>
            <person name="Ley R."/>
            <person name="Guruge J."/>
            <person name="Turnbaugh P.J."/>
            <person name="Mahowald M."/>
            <person name="Liep D."/>
            <person name="Gordon J."/>
        </authorList>
    </citation>
    <scope>NUCLEOTIDE SEQUENCE</scope>
    <source>
        <strain evidence="1">DSM 17241</strain>
    </source>
</reference>
<proteinExistence type="predicted"/>
<name>B0P5J5_9FIRM</name>
<sequence>MTAVGTGITGRRPRLKRRGEYPAAPLKYVKESGNRIMFKLIEISPVMREGKINTSIIFFHRYIVEIQHGRVLGSVEQGNILDGGRVGGYDGSGIFDLGGRVGGQQIIEGVSLKIIVQNRGAQLVGNKIPDCHQGRIVGKLAPEDGDDLLILSQPHFLRHILRRCDDAQIQKFRPGRLSHPLNLLVKRLIGTDGIGDVPESGDESPLAGLADQPSLLNQLGDGLTDGGTADLIVADQLVFRRDSVPNLVAVVFYIAENNIL</sequence>
<protein>
    <submittedName>
        <fullName evidence="1">Uncharacterized protein</fullName>
    </submittedName>
</protein>
<gene>
    <name evidence="1" type="ORF">ANACOL_00016</name>
</gene>
<organism evidence="1 2">
    <name type="scientific">Anaerotruncus colihominis DSM 17241</name>
    <dbReference type="NCBI Taxonomy" id="445972"/>
    <lineage>
        <taxon>Bacteria</taxon>
        <taxon>Bacillati</taxon>
        <taxon>Bacillota</taxon>
        <taxon>Clostridia</taxon>
        <taxon>Eubacteriales</taxon>
        <taxon>Oscillospiraceae</taxon>
        <taxon>Anaerotruncus</taxon>
    </lineage>
</organism>